<dbReference type="RefSeq" id="WP_090224647.1">
    <property type="nucleotide sequence ID" value="NZ_FNNU01000001.1"/>
</dbReference>
<name>A0A1H2SN46_9PSED</name>
<evidence type="ECO:0008006" key="3">
    <source>
        <dbReference type="Google" id="ProtNLM"/>
    </source>
</evidence>
<gene>
    <name evidence="1" type="ORF">SAMN05216287_0705</name>
</gene>
<dbReference type="OrthoDB" id="5180856at2"/>
<dbReference type="AlphaFoldDB" id="A0A1H2SN46"/>
<protein>
    <recommendedName>
        <fullName evidence="3">Glycosyl transferase family 2</fullName>
    </recommendedName>
</protein>
<reference evidence="2" key="1">
    <citation type="submission" date="2016-10" db="EMBL/GenBank/DDBJ databases">
        <authorList>
            <person name="Varghese N."/>
            <person name="Submissions S."/>
        </authorList>
    </citation>
    <scope>NUCLEOTIDE SEQUENCE [LARGE SCALE GENOMIC DNA]</scope>
    <source>
        <strain evidence="2">NRRL B-59562</strain>
    </source>
</reference>
<dbReference type="Proteomes" id="UP000243778">
    <property type="component" value="Unassembled WGS sequence"/>
</dbReference>
<dbReference type="SUPFAM" id="SSF53448">
    <property type="entry name" value="Nucleotide-diphospho-sugar transferases"/>
    <property type="match status" value="1"/>
</dbReference>
<keyword evidence="2" id="KW-1185">Reference proteome</keyword>
<dbReference type="EMBL" id="FNNU01000001">
    <property type="protein sequence ID" value="SDW33051.1"/>
    <property type="molecule type" value="Genomic_DNA"/>
</dbReference>
<dbReference type="STRING" id="1007099.SAMN05216287_0705"/>
<dbReference type="Gene3D" id="3.90.550.10">
    <property type="entry name" value="Spore Coat Polysaccharide Biosynthesis Protein SpsA, Chain A"/>
    <property type="match status" value="1"/>
</dbReference>
<dbReference type="PANTHER" id="PTHR33604:SF3">
    <property type="entry name" value="OSJNBA0004B13.7 PROTEIN"/>
    <property type="match status" value="1"/>
</dbReference>
<proteinExistence type="predicted"/>
<evidence type="ECO:0000313" key="2">
    <source>
        <dbReference type="Proteomes" id="UP000243778"/>
    </source>
</evidence>
<dbReference type="InterPro" id="IPR029044">
    <property type="entry name" value="Nucleotide-diphossugar_trans"/>
</dbReference>
<accession>A0A1H2SN46</accession>
<dbReference type="PANTHER" id="PTHR33604">
    <property type="entry name" value="OSJNBA0004B13.7 PROTEIN"/>
    <property type="match status" value="1"/>
</dbReference>
<organism evidence="1 2">
    <name type="scientific">Pseudomonas kuykendallii</name>
    <dbReference type="NCBI Taxonomy" id="1007099"/>
    <lineage>
        <taxon>Bacteria</taxon>
        <taxon>Pseudomonadati</taxon>
        <taxon>Pseudomonadota</taxon>
        <taxon>Gammaproteobacteria</taxon>
        <taxon>Pseudomonadales</taxon>
        <taxon>Pseudomonadaceae</taxon>
        <taxon>Pseudomonas</taxon>
    </lineage>
</organism>
<sequence length="386" mass="43576">MTQSAPTIVAVGYNRPKSLARLLTSLSKAHYPSEGVRLVISLDNSGNPEPLKVAEAFDWPFGEKRIMARETRMGLRQHILSCGDLTEEYGEIIVLEDDLFVSPHFYEYARKALDFYADAPQVAGISLYGNQQNQTAALPFTPIDDGGSDVYFMQLAASWGQAWSRKHWQGFRTWLDAHGTDISDVAGIPADIRAWPESSWLKLYNAYIISRDLYFVYPYRSLSTNFGDPGEHFYIASSRFQVPIQLKASDYRFARQEDSLAVYDAYCELSPSSIKRLNGKLAAYDFSVNLYGCKTVTNGLQLTRSKQAGLHNFSLSMKPMELSILYDLEGEGIALIETARLTAGTRSDPKAEYDTYRFFYKFPSIRVILFGVIERLTMLIKKARTG</sequence>
<evidence type="ECO:0000313" key="1">
    <source>
        <dbReference type="EMBL" id="SDW33051.1"/>
    </source>
</evidence>